<proteinExistence type="predicted"/>
<evidence type="ECO:0000313" key="2">
    <source>
        <dbReference type="Proteomes" id="UP000003711"/>
    </source>
</evidence>
<protein>
    <submittedName>
        <fullName evidence="1">Uncharacterized protein</fullName>
    </submittedName>
</protein>
<reference evidence="1 2" key="1">
    <citation type="submission" date="2008-12" db="EMBL/GenBank/DDBJ databases">
        <authorList>
            <person name="Fulton L."/>
            <person name="Clifton S."/>
            <person name="Fulton B."/>
            <person name="Xu J."/>
            <person name="Minx P."/>
            <person name="Pepin K.H."/>
            <person name="Johnson M."/>
            <person name="Bhonagiri V."/>
            <person name="Nash W.E."/>
            <person name="Mardis E.R."/>
            <person name="Wilson R.K."/>
        </authorList>
    </citation>
    <scope>NUCLEOTIDE SEQUENCE [LARGE SCALE GENOMIC DNA]</scope>
    <source>
        <strain evidence="1 2">DSM 14838</strain>
    </source>
</reference>
<dbReference type="AlphaFoldDB" id="E2N7D5"/>
<gene>
    <name evidence="1" type="ORF">BACCELL_00177</name>
</gene>
<evidence type="ECO:0000313" key="1">
    <source>
        <dbReference type="EMBL" id="EEF92147.1"/>
    </source>
</evidence>
<dbReference type="EMBL" id="ACCH01000014">
    <property type="protein sequence ID" value="EEF92147.1"/>
    <property type="molecule type" value="Genomic_DNA"/>
</dbReference>
<organism evidence="1 2">
    <name type="scientific">Bacteroides cellulosilyticus DSM 14838</name>
    <dbReference type="NCBI Taxonomy" id="537012"/>
    <lineage>
        <taxon>Bacteria</taxon>
        <taxon>Pseudomonadati</taxon>
        <taxon>Bacteroidota</taxon>
        <taxon>Bacteroidia</taxon>
        <taxon>Bacteroidales</taxon>
        <taxon>Bacteroidaceae</taxon>
        <taxon>Bacteroides</taxon>
    </lineage>
</organism>
<dbReference type="Proteomes" id="UP000003711">
    <property type="component" value="Unassembled WGS sequence"/>
</dbReference>
<accession>E2N7D5</accession>
<dbReference type="HOGENOM" id="CLU_1873312_0_0_10"/>
<comment type="caution">
    <text evidence="1">The sequence shown here is derived from an EMBL/GenBank/DDBJ whole genome shotgun (WGS) entry which is preliminary data.</text>
</comment>
<reference evidence="1 2" key="2">
    <citation type="submission" date="2009-01" db="EMBL/GenBank/DDBJ databases">
        <title>Draft genome sequence of Bacteroides cellulosilyticus (DSM 14838).</title>
        <authorList>
            <person name="Sudarsanam P."/>
            <person name="Ley R."/>
            <person name="Guruge J."/>
            <person name="Turnbaugh P.J."/>
            <person name="Mahowald M."/>
            <person name="Liep D."/>
            <person name="Gordon J."/>
        </authorList>
    </citation>
    <scope>NUCLEOTIDE SEQUENCE [LARGE SCALE GENOMIC DNA]</scope>
    <source>
        <strain evidence="1 2">DSM 14838</strain>
    </source>
</reference>
<name>E2N7D5_9BACE</name>
<dbReference type="RefSeq" id="WP_007209574.1">
    <property type="nucleotide sequence ID" value="NZ_EQ973486.1"/>
</dbReference>
<sequence>MKREIYYSKRSFSKYDDSHYIVYLNEEVLENFVPETFEGDKAPEPQIAYAYTGPEEDGGTLIEAKSATYDEFVSGLVRLEFPQAKVEAILLNQGDGNDEHLAEYNNLQLYRRECKLFASKLLAD</sequence>